<dbReference type="AlphaFoldDB" id="A0A0L0CFD3"/>
<dbReference type="Proteomes" id="UP000037069">
    <property type="component" value="Unassembled WGS sequence"/>
</dbReference>
<accession>A0A0L0CFD3</accession>
<comment type="caution">
    <text evidence="2">The sequence shown here is derived from an EMBL/GenBank/DDBJ whole genome shotgun (WGS) entry which is preliminary data.</text>
</comment>
<name>A0A0L0CFD3_LUCCU</name>
<keyword evidence="3" id="KW-1185">Reference proteome</keyword>
<proteinExistence type="predicted"/>
<protein>
    <submittedName>
        <fullName evidence="2">Uncharacterized protein</fullName>
    </submittedName>
</protein>
<gene>
    <name evidence="2" type="ORF">FF38_12004</name>
</gene>
<organism evidence="2 3">
    <name type="scientific">Lucilia cuprina</name>
    <name type="common">Green bottle fly</name>
    <name type="synonym">Australian sheep blowfly</name>
    <dbReference type="NCBI Taxonomy" id="7375"/>
    <lineage>
        <taxon>Eukaryota</taxon>
        <taxon>Metazoa</taxon>
        <taxon>Ecdysozoa</taxon>
        <taxon>Arthropoda</taxon>
        <taxon>Hexapoda</taxon>
        <taxon>Insecta</taxon>
        <taxon>Pterygota</taxon>
        <taxon>Neoptera</taxon>
        <taxon>Endopterygota</taxon>
        <taxon>Diptera</taxon>
        <taxon>Brachycera</taxon>
        <taxon>Muscomorpha</taxon>
        <taxon>Oestroidea</taxon>
        <taxon>Calliphoridae</taxon>
        <taxon>Luciliinae</taxon>
        <taxon>Lucilia</taxon>
    </lineage>
</organism>
<sequence>MCSKQVKEISLQILVYKYVKRATPCKLQTSHSYIELLMRRLVIYVICLLNACWCMNSGFKMIDPEQIDYKLVQFGKANLGEGDLGEGELGEGDLGEGDLGEGDLGEGDLGEGDLGEDLSNKLDYQQDKSNEVRQKVLKHLNCLEENNFMTLLITPLLIY</sequence>
<evidence type="ECO:0000256" key="1">
    <source>
        <dbReference type="SAM" id="MobiDB-lite"/>
    </source>
</evidence>
<dbReference type="EMBL" id="JRES01000477">
    <property type="protein sequence ID" value="KNC30955.1"/>
    <property type="molecule type" value="Genomic_DNA"/>
</dbReference>
<feature type="region of interest" description="Disordered" evidence="1">
    <location>
        <begin position="87"/>
        <end position="106"/>
    </location>
</feature>
<evidence type="ECO:0000313" key="3">
    <source>
        <dbReference type="Proteomes" id="UP000037069"/>
    </source>
</evidence>
<evidence type="ECO:0000313" key="2">
    <source>
        <dbReference type="EMBL" id="KNC30955.1"/>
    </source>
</evidence>
<reference evidence="2 3" key="1">
    <citation type="journal article" date="2015" name="Nat. Commun.">
        <title>Lucilia cuprina genome unlocks parasitic fly biology to underpin future interventions.</title>
        <authorList>
            <person name="Anstead C.A."/>
            <person name="Korhonen P.K."/>
            <person name="Young N.D."/>
            <person name="Hall R.S."/>
            <person name="Jex A.R."/>
            <person name="Murali S.C."/>
            <person name="Hughes D.S."/>
            <person name="Lee S.F."/>
            <person name="Perry T."/>
            <person name="Stroehlein A.J."/>
            <person name="Ansell B.R."/>
            <person name="Breugelmans B."/>
            <person name="Hofmann A."/>
            <person name="Qu J."/>
            <person name="Dugan S."/>
            <person name="Lee S.L."/>
            <person name="Chao H."/>
            <person name="Dinh H."/>
            <person name="Han Y."/>
            <person name="Doddapaneni H.V."/>
            <person name="Worley K.C."/>
            <person name="Muzny D.M."/>
            <person name="Ioannidis P."/>
            <person name="Waterhouse R.M."/>
            <person name="Zdobnov E.M."/>
            <person name="James P.J."/>
            <person name="Bagnall N.H."/>
            <person name="Kotze A.C."/>
            <person name="Gibbs R.A."/>
            <person name="Richards S."/>
            <person name="Batterham P."/>
            <person name="Gasser R.B."/>
        </authorList>
    </citation>
    <scope>NUCLEOTIDE SEQUENCE [LARGE SCALE GENOMIC DNA]</scope>
    <source>
        <strain evidence="2 3">LS</strain>
        <tissue evidence="2">Full body</tissue>
    </source>
</reference>